<gene>
    <name evidence="7" type="ORF">DX116_03530</name>
</gene>
<feature type="transmembrane region" description="Helical" evidence="5">
    <location>
        <begin position="92"/>
        <end position="117"/>
    </location>
</feature>
<keyword evidence="3 5" id="KW-1133">Transmembrane helix</keyword>
<evidence type="ECO:0000256" key="3">
    <source>
        <dbReference type="ARBA" id="ARBA00022989"/>
    </source>
</evidence>
<protein>
    <submittedName>
        <fullName evidence="7">DUF202 domain-containing protein</fullName>
    </submittedName>
</protein>
<feature type="domain" description="DUF202" evidence="6">
    <location>
        <begin position="18"/>
        <end position="83"/>
    </location>
</feature>
<comment type="subcellular location">
    <subcellularLocation>
        <location evidence="1">Endomembrane system</location>
        <topology evidence="1">Multi-pass membrane protein</topology>
    </subcellularLocation>
</comment>
<dbReference type="OrthoDB" id="582337at2"/>
<keyword evidence="8" id="KW-1185">Reference proteome</keyword>
<organism evidence="7 8">
    <name type="scientific">Aeromicrobium endophyticum</name>
    <dbReference type="NCBI Taxonomy" id="2292704"/>
    <lineage>
        <taxon>Bacteria</taxon>
        <taxon>Bacillati</taxon>
        <taxon>Actinomycetota</taxon>
        <taxon>Actinomycetes</taxon>
        <taxon>Propionibacteriales</taxon>
        <taxon>Nocardioidaceae</taxon>
        <taxon>Aeromicrobium</taxon>
    </lineage>
</organism>
<dbReference type="InterPro" id="IPR003807">
    <property type="entry name" value="DUF202"/>
</dbReference>
<accession>A0A371PAY7</accession>
<dbReference type="GO" id="GO:0012505">
    <property type="term" value="C:endomembrane system"/>
    <property type="evidence" value="ECO:0007669"/>
    <property type="project" value="UniProtKB-SubCell"/>
</dbReference>
<feature type="transmembrane region" description="Helical" evidence="5">
    <location>
        <begin position="60"/>
        <end position="80"/>
    </location>
</feature>
<comment type="caution">
    <text evidence="7">The sequence shown here is derived from an EMBL/GenBank/DDBJ whole genome shotgun (WGS) entry which is preliminary data.</text>
</comment>
<keyword evidence="2 5" id="KW-0812">Transmembrane</keyword>
<evidence type="ECO:0000313" key="7">
    <source>
        <dbReference type="EMBL" id="REK72688.1"/>
    </source>
</evidence>
<keyword evidence="4 5" id="KW-0472">Membrane</keyword>
<evidence type="ECO:0000256" key="2">
    <source>
        <dbReference type="ARBA" id="ARBA00022692"/>
    </source>
</evidence>
<dbReference type="Pfam" id="PF02656">
    <property type="entry name" value="DUF202"/>
    <property type="match status" value="1"/>
</dbReference>
<dbReference type="AlphaFoldDB" id="A0A371PAY7"/>
<evidence type="ECO:0000256" key="4">
    <source>
        <dbReference type="ARBA" id="ARBA00023136"/>
    </source>
</evidence>
<dbReference type="Proteomes" id="UP000265581">
    <property type="component" value="Unassembled WGS sequence"/>
</dbReference>
<evidence type="ECO:0000256" key="1">
    <source>
        <dbReference type="ARBA" id="ARBA00004127"/>
    </source>
</evidence>
<evidence type="ECO:0000259" key="6">
    <source>
        <dbReference type="Pfam" id="PF02656"/>
    </source>
</evidence>
<evidence type="ECO:0000256" key="5">
    <source>
        <dbReference type="SAM" id="Phobius"/>
    </source>
</evidence>
<dbReference type="RefSeq" id="WP_119702800.1">
    <property type="nucleotide sequence ID" value="NZ_JBHSOI010000001.1"/>
</dbReference>
<reference evidence="7 8" key="1">
    <citation type="submission" date="2018-08" db="EMBL/GenBank/DDBJ databases">
        <title>Aeromicrobium sp. M2KJ-4, whole genome shotgun sequence.</title>
        <authorList>
            <person name="Tuo L."/>
        </authorList>
    </citation>
    <scope>NUCLEOTIDE SEQUENCE [LARGE SCALE GENOMIC DNA]</scope>
    <source>
        <strain evidence="7 8">M2KJ-4</strain>
    </source>
</reference>
<proteinExistence type="predicted"/>
<dbReference type="EMBL" id="QUBR01000001">
    <property type="protein sequence ID" value="REK72688.1"/>
    <property type="molecule type" value="Genomic_DNA"/>
</dbReference>
<name>A0A371PAY7_9ACTN</name>
<evidence type="ECO:0000313" key="8">
    <source>
        <dbReference type="Proteomes" id="UP000265581"/>
    </source>
</evidence>
<feature type="transmembrane region" description="Helical" evidence="5">
    <location>
        <begin position="27"/>
        <end position="48"/>
    </location>
</feature>
<sequence length="118" mass="12834">MTTRFVRALRTGDEPDPRFTLANERTLLAWVRTALGFVAGGLAVYAFGQDSIPHHLVKPVALTMLLAAALVTGASLQRWYAVQVAMRQRRPLPIPFIALPVAALLLVAVATSSWIILS</sequence>